<evidence type="ECO:0000313" key="2">
    <source>
        <dbReference type="EMBL" id="PGH06304.1"/>
    </source>
</evidence>
<gene>
    <name evidence="2" type="ORF">GX51_02501</name>
</gene>
<protein>
    <submittedName>
        <fullName evidence="2">Uncharacterized protein</fullName>
    </submittedName>
</protein>
<keyword evidence="1" id="KW-0732">Signal</keyword>
<feature type="chain" id="PRO_5012270612" evidence="1">
    <location>
        <begin position="20"/>
        <end position="242"/>
    </location>
</feature>
<sequence>MGVLSSLCQLTLLFKMASAQIAKPPLMKNSDDLDPEFDAVLPAPQNYMYTRWSEVDIKACGIPTVRAWVESLYEKGHVHYCKNDFSIYNVTFTDCSEPWVVGRCALASKSREETFNLFARLPSSARGGISDLLHARFYPDMSYHSSQGNSAVFAGYFRPADGLKMLLRALHRGVPGIPIDEFEKAIEADSCVADEAASKALEDAIERGFAIAAYLKLVKTPPIDASCMSNQLKIFRAILDRQ</sequence>
<keyword evidence="3" id="KW-1185">Reference proteome</keyword>
<evidence type="ECO:0000313" key="3">
    <source>
        <dbReference type="Proteomes" id="UP000224080"/>
    </source>
</evidence>
<accession>A0A2B7X3S6</accession>
<dbReference type="STRING" id="2060905.A0A2B7X3S6"/>
<proteinExistence type="predicted"/>
<feature type="signal peptide" evidence="1">
    <location>
        <begin position="1"/>
        <end position="19"/>
    </location>
</feature>
<dbReference type="Proteomes" id="UP000224080">
    <property type="component" value="Unassembled WGS sequence"/>
</dbReference>
<organism evidence="2 3">
    <name type="scientific">Blastomyces parvus</name>
    <dbReference type="NCBI Taxonomy" id="2060905"/>
    <lineage>
        <taxon>Eukaryota</taxon>
        <taxon>Fungi</taxon>
        <taxon>Dikarya</taxon>
        <taxon>Ascomycota</taxon>
        <taxon>Pezizomycotina</taxon>
        <taxon>Eurotiomycetes</taxon>
        <taxon>Eurotiomycetidae</taxon>
        <taxon>Onygenales</taxon>
        <taxon>Ajellomycetaceae</taxon>
        <taxon>Blastomyces</taxon>
    </lineage>
</organism>
<dbReference type="AlphaFoldDB" id="A0A2B7X3S6"/>
<evidence type="ECO:0000256" key="1">
    <source>
        <dbReference type="SAM" id="SignalP"/>
    </source>
</evidence>
<dbReference type="EMBL" id="PDNC01000023">
    <property type="protein sequence ID" value="PGH06304.1"/>
    <property type="molecule type" value="Genomic_DNA"/>
</dbReference>
<name>A0A2B7X3S6_9EURO</name>
<reference evidence="2 3" key="1">
    <citation type="submission" date="2017-10" db="EMBL/GenBank/DDBJ databases">
        <title>Comparative genomics in systemic dimorphic fungi from Ajellomycetaceae.</title>
        <authorList>
            <person name="Munoz J.F."/>
            <person name="Mcewen J.G."/>
            <person name="Clay O.K."/>
            <person name="Cuomo C.A."/>
        </authorList>
    </citation>
    <scope>NUCLEOTIDE SEQUENCE [LARGE SCALE GENOMIC DNA]</scope>
    <source>
        <strain evidence="2 3">UAMH130</strain>
    </source>
</reference>
<comment type="caution">
    <text evidence="2">The sequence shown here is derived from an EMBL/GenBank/DDBJ whole genome shotgun (WGS) entry which is preliminary data.</text>
</comment>
<dbReference type="OrthoDB" id="2142213at2759"/>